<dbReference type="Proteomes" id="UP000595140">
    <property type="component" value="Unassembled WGS sequence"/>
</dbReference>
<dbReference type="Pfam" id="PF20431">
    <property type="entry name" value="E_motif"/>
    <property type="match status" value="1"/>
</dbReference>
<accession>A0A484MEN2</accession>
<dbReference type="GO" id="GO:0009451">
    <property type="term" value="P:RNA modification"/>
    <property type="evidence" value="ECO:0007669"/>
    <property type="project" value="InterPro"/>
</dbReference>
<dbReference type="AlphaFoldDB" id="A0A484MEN2"/>
<evidence type="ECO:0008006" key="3">
    <source>
        <dbReference type="Google" id="ProtNLM"/>
    </source>
</evidence>
<dbReference type="EMBL" id="OOIL02003368">
    <property type="protein sequence ID" value="VFQ87240.1"/>
    <property type="molecule type" value="Genomic_DNA"/>
</dbReference>
<dbReference type="InterPro" id="IPR046960">
    <property type="entry name" value="PPR_At4g14850-like_plant"/>
</dbReference>
<proteinExistence type="predicted"/>
<evidence type="ECO:0000313" key="2">
    <source>
        <dbReference type="Proteomes" id="UP000595140"/>
    </source>
</evidence>
<keyword evidence="2" id="KW-1185">Reference proteome</keyword>
<dbReference type="GO" id="GO:0003723">
    <property type="term" value="F:RNA binding"/>
    <property type="evidence" value="ECO:0007669"/>
    <property type="project" value="InterPro"/>
</dbReference>
<dbReference type="InterPro" id="IPR011990">
    <property type="entry name" value="TPR-like_helical_dom_sf"/>
</dbReference>
<name>A0A484MEN2_9ASTE</name>
<organism evidence="1 2">
    <name type="scientific">Cuscuta campestris</name>
    <dbReference type="NCBI Taxonomy" id="132261"/>
    <lineage>
        <taxon>Eukaryota</taxon>
        <taxon>Viridiplantae</taxon>
        <taxon>Streptophyta</taxon>
        <taxon>Embryophyta</taxon>
        <taxon>Tracheophyta</taxon>
        <taxon>Spermatophyta</taxon>
        <taxon>Magnoliopsida</taxon>
        <taxon>eudicotyledons</taxon>
        <taxon>Gunneridae</taxon>
        <taxon>Pentapetalae</taxon>
        <taxon>asterids</taxon>
        <taxon>lamiids</taxon>
        <taxon>Solanales</taxon>
        <taxon>Convolvulaceae</taxon>
        <taxon>Cuscuteae</taxon>
        <taxon>Cuscuta</taxon>
        <taxon>Cuscuta subgen. Grammica</taxon>
        <taxon>Cuscuta sect. Cleistogrammica</taxon>
    </lineage>
</organism>
<dbReference type="InterPro" id="IPR046848">
    <property type="entry name" value="E_motif"/>
</dbReference>
<protein>
    <recommendedName>
        <fullName evidence="3">Pentatricopeptide repeat-containing protein</fullName>
    </recommendedName>
</protein>
<reference evidence="1 2" key="1">
    <citation type="submission" date="2018-04" db="EMBL/GenBank/DDBJ databases">
        <authorList>
            <person name="Vogel A."/>
        </authorList>
    </citation>
    <scope>NUCLEOTIDE SEQUENCE [LARGE SCALE GENOMIC DNA]</scope>
</reference>
<dbReference type="OrthoDB" id="185373at2759"/>
<evidence type="ECO:0000313" key="1">
    <source>
        <dbReference type="EMBL" id="VFQ87240.1"/>
    </source>
</evidence>
<sequence>MESVYAARRELKHYGCMTDLFGRAGLTKEAKEMIEAMPMKGDIFVWGGLLGGCRTYGNVGVAEKAAEQVVGMKPEDGGAYSAMASVYATTERWDDLVKVRDDEKRGIKKNAGCSLVRLDGLE</sequence>
<dbReference type="PANTHER" id="PTHR47926:SF436">
    <property type="entry name" value="PENTATRICOPEPTIDE REPEAT-CONTAINING PROTEIN ELI1, CHLOROPLASTIC-LIKE ISOFORM X2"/>
    <property type="match status" value="1"/>
</dbReference>
<dbReference type="Gene3D" id="1.25.40.10">
    <property type="entry name" value="Tetratricopeptide repeat domain"/>
    <property type="match status" value="1"/>
</dbReference>
<dbReference type="PANTHER" id="PTHR47926">
    <property type="entry name" value="PENTATRICOPEPTIDE REPEAT-CONTAINING PROTEIN"/>
    <property type="match status" value="1"/>
</dbReference>
<gene>
    <name evidence="1" type="ORF">CCAM_LOCUS29016</name>
</gene>